<dbReference type="RefSeq" id="WP_380855990.1">
    <property type="nucleotide sequence ID" value="NZ_JBHRXV010000001.1"/>
</dbReference>
<comment type="caution">
    <text evidence="2">The sequence shown here is derived from an EMBL/GenBank/DDBJ whole genome shotgun (WGS) entry which is preliminary data.</text>
</comment>
<reference evidence="3" key="1">
    <citation type="journal article" date="2019" name="Int. J. Syst. Evol. Microbiol.">
        <title>The Global Catalogue of Microorganisms (GCM) 10K type strain sequencing project: providing services to taxonomists for standard genome sequencing and annotation.</title>
        <authorList>
            <consortium name="The Broad Institute Genomics Platform"/>
            <consortium name="The Broad Institute Genome Sequencing Center for Infectious Disease"/>
            <person name="Wu L."/>
            <person name="Ma J."/>
        </authorList>
    </citation>
    <scope>NUCLEOTIDE SEQUENCE [LARGE SCALE GENOMIC DNA]</scope>
    <source>
        <strain evidence="3">KCTC 42644</strain>
    </source>
</reference>
<dbReference type="EMBL" id="JBHRXV010000001">
    <property type="protein sequence ID" value="MFC3711317.1"/>
    <property type="molecule type" value="Genomic_DNA"/>
</dbReference>
<proteinExistence type="predicted"/>
<evidence type="ECO:0000256" key="1">
    <source>
        <dbReference type="SAM" id="MobiDB-lite"/>
    </source>
</evidence>
<name>A0ABV7X7W0_9SPHN</name>
<keyword evidence="3" id="KW-1185">Reference proteome</keyword>
<dbReference type="Proteomes" id="UP001595615">
    <property type="component" value="Unassembled WGS sequence"/>
</dbReference>
<gene>
    <name evidence="2" type="ORF">ACFOMD_01965</name>
</gene>
<feature type="compositionally biased region" description="Polar residues" evidence="1">
    <location>
        <begin position="156"/>
        <end position="168"/>
    </location>
</feature>
<accession>A0ABV7X7W0</accession>
<feature type="region of interest" description="Disordered" evidence="1">
    <location>
        <begin position="147"/>
        <end position="168"/>
    </location>
</feature>
<protein>
    <submittedName>
        <fullName evidence="2">Uncharacterized protein</fullName>
    </submittedName>
</protein>
<evidence type="ECO:0000313" key="3">
    <source>
        <dbReference type="Proteomes" id="UP001595615"/>
    </source>
</evidence>
<sequence>MAFYPPAVAREDAAPLAAAARAYATALAPAEEGVRVRLLTMLALRFPVAASLSDAEAAARMNLLIDDLAHLPADLLDLACRRAALSSRFMPTAAELIGQVREEMGERQRRLYRLDRLAREAGRAAPRSRPITDNERAKVAAGLAKLARRLGRSTTRRNPQSNKTKTGD</sequence>
<evidence type="ECO:0000313" key="2">
    <source>
        <dbReference type="EMBL" id="MFC3711317.1"/>
    </source>
</evidence>
<organism evidence="2 3">
    <name type="scientific">Sphingoaurantiacus capsulatus</name>
    <dbReference type="NCBI Taxonomy" id="1771310"/>
    <lineage>
        <taxon>Bacteria</taxon>
        <taxon>Pseudomonadati</taxon>
        <taxon>Pseudomonadota</taxon>
        <taxon>Alphaproteobacteria</taxon>
        <taxon>Sphingomonadales</taxon>
        <taxon>Sphingosinicellaceae</taxon>
        <taxon>Sphingoaurantiacus</taxon>
    </lineage>
</organism>